<keyword evidence="1" id="KW-1133">Transmembrane helix</keyword>
<dbReference type="RefSeq" id="WP_345033707.1">
    <property type="nucleotide sequence ID" value="NZ_BAAAYL010000001.1"/>
</dbReference>
<evidence type="ECO:0000313" key="3">
    <source>
        <dbReference type="EMBL" id="GAA3380370.1"/>
    </source>
</evidence>
<evidence type="ECO:0000313" key="4">
    <source>
        <dbReference type="Proteomes" id="UP001499990"/>
    </source>
</evidence>
<sequence length="60" mass="6582">MSKSAKIAAAGVVAGLVLIPLIGFWPSLLVIVGVPVAAYLMLDPFQRRRLRRIPRKEIGR</sequence>
<keyword evidence="1" id="KW-0472">Membrane</keyword>
<evidence type="ECO:0008006" key="5">
    <source>
        <dbReference type="Google" id="ProtNLM"/>
    </source>
</evidence>
<feature type="transmembrane region" description="Helical" evidence="1">
    <location>
        <begin position="12"/>
        <end position="42"/>
    </location>
</feature>
<dbReference type="EMBL" id="BAAAYL010000001">
    <property type="protein sequence ID" value="GAA3380370.1"/>
    <property type="molecule type" value="Genomic_DNA"/>
</dbReference>
<name>A0ABP6SLZ8_9ACTN</name>
<reference evidence="4" key="2">
    <citation type="journal article" date="2019" name="Int. J. Syst. Evol. Microbiol.">
        <title>The Global Catalogue of Microorganisms (GCM) 10K type strain sequencing project: providing services to taxonomists for standard genome sequencing and annotation.</title>
        <authorList>
            <consortium name="The Broad Institute Genomics Platform"/>
            <consortium name="The Broad Institute Genome Sequencing Center for Infectious Disease"/>
            <person name="Wu L."/>
            <person name="Ma J."/>
        </authorList>
    </citation>
    <scope>NUCLEOTIDE SEQUENCE [LARGE SCALE GENOMIC DNA]</scope>
    <source>
        <strain evidence="4">JCM 9651</strain>
    </source>
</reference>
<keyword evidence="4" id="KW-1185">Reference proteome</keyword>
<comment type="caution">
    <text evidence="3">The sequence shown here is derived from an EMBL/GenBank/DDBJ whole genome shotgun (WGS) entry which is preliminary data.</text>
</comment>
<proteinExistence type="predicted"/>
<evidence type="ECO:0000313" key="2">
    <source>
        <dbReference type="EMBL" id="GAA3367325.1"/>
    </source>
</evidence>
<keyword evidence="1" id="KW-0812">Transmembrane</keyword>
<dbReference type="EMBL" id="BAAAYL010000001">
    <property type="protein sequence ID" value="GAA3367325.1"/>
    <property type="molecule type" value="Genomic_DNA"/>
</dbReference>
<accession>A0ABP6SLZ8</accession>
<dbReference type="Proteomes" id="UP001499990">
    <property type="component" value="Unassembled WGS sequence"/>
</dbReference>
<evidence type="ECO:0000256" key="1">
    <source>
        <dbReference type="SAM" id="Phobius"/>
    </source>
</evidence>
<gene>
    <name evidence="2" type="ORF">GCM10020367_01100</name>
    <name evidence="3" type="ORF">GCM10020367_67740</name>
</gene>
<reference evidence="3" key="1">
    <citation type="journal article" date="2014" name="Int. J. Syst. Evol. Microbiol.">
        <title>Complete genome of a new Firmicutes species belonging to the dominant human colonic microbiota ('Ruminococcus bicirculans') reveals two chromosomes and a selective capacity to utilize plant glucans.</title>
        <authorList>
            <consortium name="NISC Comparative Sequencing Program"/>
            <person name="Wegmann U."/>
            <person name="Louis P."/>
            <person name="Goesmann A."/>
            <person name="Henrissat B."/>
            <person name="Duncan S.H."/>
            <person name="Flint H.J."/>
        </authorList>
    </citation>
    <scope>NUCLEOTIDE SEQUENCE</scope>
    <source>
        <strain evidence="3">JCM 9651</strain>
    </source>
</reference>
<protein>
    <recommendedName>
        <fullName evidence="5">Integral membrane protein</fullName>
    </recommendedName>
</protein>
<organism evidence="3 4">
    <name type="scientific">Streptomyces sannanensis</name>
    <dbReference type="NCBI Taxonomy" id="285536"/>
    <lineage>
        <taxon>Bacteria</taxon>
        <taxon>Bacillati</taxon>
        <taxon>Actinomycetota</taxon>
        <taxon>Actinomycetes</taxon>
        <taxon>Kitasatosporales</taxon>
        <taxon>Streptomycetaceae</taxon>
        <taxon>Streptomyces</taxon>
    </lineage>
</organism>
<reference evidence="3" key="3">
    <citation type="submission" date="2023-12" db="EMBL/GenBank/DDBJ databases">
        <authorList>
            <person name="Sun Q."/>
            <person name="Inoue M."/>
        </authorList>
    </citation>
    <scope>NUCLEOTIDE SEQUENCE</scope>
    <source>
        <strain evidence="3">JCM 9651</strain>
    </source>
</reference>